<dbReference type="EMBL" id="JAPWTK010000785">
    <property type="protein sequence ID" value="KAJ8936095.1"/>
    <property type="molecule type" value="Genomic_DNA"/>
</dbReference>
<sequence>MTATVKLSGPLACSASSGLGKYHQIQFCLSLSRHARSELVAASSEEEDDNGLPTGTIWYTDGSKTEQCNDEGALKAAECKISINMENSARSSHIQQLMSPIYPNKIMKLDDSSTYPEERKLSSIQISACARTQRRRPRTATAIL</sequence>
<accession>A0AAV8XC09</accession>
<dbReference type="Proteomes" id="UP001162162">
    <property type="component" value="Unassembled WGS sequence"/>
</dbReference>
<proteinExistence type="predicted"/>
<evidence type="ECO:0000313" key="1">
    <source>
        <dbReference type="EMBL" id="KAJ8936095.1"/>
    </source>
</evidence>
<keyword evidence="2" id="KW-1185">Reference proteome</keyword>
<dbReference type="AlphaFoldDB" id="A0AAV8XC09"/>
<comment type="caution">
    <text evidence="1">The sequence shown here is derived from an EMBL/GenBank/DDBJ whole genome shotgun (WGS) entry which is preliminary data.</text>
</comment>
<evidence type="ECO:0000313" key="2">
    <source>
        <dbReference type="Proteomes" id="UP001162162"/>
    </source>
</evidence>
<protein>
    <submittedName>
        <fullName evidence="1">Uncharacterized protein</fullName>
    </submittedName>
</protein>
<gene>
    <name evidence="1" type="ORF">NQ318_007060</name>
</gene>
<organism evidence="1 2">
    <name type="scientific">Aromia moschata</name>
    <dbReference type="NCBI Taxonomy" id="1265417"/>
    <lineage>
        <taxon>Eukaryota</taxon>
        <taxon>Metazoa</taxon>
        <taxon>Ecdysozoa</taxon>
        <taxon>Arthropoda</taxon>
        <taxon>Hexapoda</taxon>
        <taxon>Insecta</taxon>
        <taxon>Pterygota</taxon>
        <taxon>Neoptera</taxon>
        <taxon>Endopterygota</taxon>
        <taxon>Coleoptera</taxon>
        <taxon>Polyphaga</taxon>
        <taxon>Cucujiformia</taxon>
        <taxon>Chrysomeloidea</taxon>
        <taxon>Cerambycidae</taxon>
        <taxon>Cerambycinae</taxon>
        <taxon>Callichromatini</taxon>
        <taxon>Aromia</taxon>
    </lineage>
</organism>
<name>A0AAV8XC09_9CUCU</name>
<reference evidence="1" key="1">
    <citation type="journal article" date="2023" name="Insect Mol. Biol.">
        <title>Genome sequencing provides insights into the evolution of gene families encoding plant cell wall-degrading enzymes in longhorned beetles.</title>
        <authorList>
            <person name="Shin N.R."/>
            <person name="Okamura Y."/>
            <person name="Kirsch R."/>
            <person name="Pauchet Y."/>
        </authorList>
    </citation>
    <scope>NUCLEOTIDE SEQUENCE</scope>
    <source>
        <strain evidence="1">AMC_N1</strain>
    </source>
</reference>